<comment type="caution">
    <text evidence="3">The sequence shown here is derived from an EMBL/GenBank/DDBJ whole genome shotgun (WGS) entry which is preliminary data.</text>
</comment>
<dbReference type="InterPro" id="IPR051785">
    <property type="entry name" value="MMCE/EMCE_epimerase"/>
</dbReference>
<dbReference type="InterPro" id="IPR029068">
    <property type="entry name" value="Glyas_Bleomycin-R_OHBP_Dase"/>
</dbReference>
<dbReference type="GO" id="GO:0046872">
    <property type="term" value="F:metal ion binding"/>
    <property type="evidence" value="ECO:0007669"/>
    <property type="project" value="UniProtKB-KW"/>
</dbReference>
<evidence type="ECO:0000259" key="2">
    <source>
        <dbReference type="PROSITE" id="PS51819"/>
    </source>
</evidence>
<dbReference type="Pfam" id="PF00903">
    <property type="entry name" value="Glyoxalase"/>
    <property type="match status" value="1"/>
</dbReference>
<keyword evidence="4" id="KW-1185">Reference proteome</keyword>
<evidence type="ECO:0000256" key="1">
    <source>
        <dbReference type="ARBA" id="ARBA00022723"/>
    </source>
</evidence>
<keyword evidence="3" id="KW-0560">Oxidoreductase</keyword>
<dbReference type="EMBL" id="PQFZ01000003">
    <property type="protein sequence ID" value="POR53988.1"/>
    <property type="molecule type" value="Genomic_DNA"/>
</dbReference>
<dbReference type="PROSITE" id="PS51819">
    <property type="entry name" value="VOC"/>
    <property type="match status" value="1"/>
</dbReference>
<keyword evidence="3" id="KW-0223">Dioxygenase</keyword>
<protein>
    <submittedName>
        <fullName evidence="3">Catechol 2,3-dioxygenase-like lactoylglutathione lyase family enzyme</fullName>
    </submittedName>
</protein>
<dbReference type="CDD" id="cd06587">
    <property type="entry name" value="VOC"/>
    <property type="match status" value="1"/>
</dbReference>
<name>A0A2S4MGV3_9HYPH</name>
<gene>
    <name evidence="3" type="ORF">CYD53_10385</name>
</gene>
<keyword evidence="1" id="KW-0479">Metal-binding</keyword>
<dbReference type="GO" id="GO:0004493">
    <property type="term" value="F:methylmalonyl-CoA epimerase activity"/>
    <property type="evidence" value="ECO:0007669"/>
    <property type="project" value="TreeGrafter"/>
</dbReference>
<dbReference type="PANTHER" id="PTHR43048">
    <property type="entry name" value="METHYLMALONYL-COA EPIMERASE"/>
    <property type="match status" value="1"/>
</dbReference>
<feature type="domain" description="VOC" evidence="2">
    <location>
        <begin position="1"/>
        <end position="120"/>
    </location>
</feature>
<dbReference type="Proteomes" id="UP000236919">
    <property type="component" value="Unassembled WGS sequence"/>
</dbReference>
<dbReference type="SUPFAM" id="SSF54593">
    <property type="entry name" value="Glyoxalase/Bleomycin resistance protein/Dihydroxybiphenyl dioxygenase"/>
    <property type="match status" value="1"/>
</dbReference>
<dbReference type="GO" id="GO:0016829">
    <property type="term" value="F:lyase activity"/>
    <property type="evidence" value="ECO:0007669"/>
    <property type="project" value="UniProtKB-KW"/>
</dbReference>
<organism evidence="3 4">
    <name type="scientific">Bosea psychrotolerans</name>
    <dbReference type="NCBI Taxonomy" id="1871628"/>
    <lineage>
        <taxon>Bacteria</taxon>
        <taxon>Pseudomonadati</taxon>
        <taxon>Pseudomonadota</taxon>
        <taxon>Alphaproteobacteria</taxon>
        <taxon>Hyphomicrobiales</taxon>
        <taxon>Boseaceae</taxon>
        <taxon>Bosea</taxon>
    </lineage>
</organism>
<dbReference type="OrthoDB" id="9798201at2"/>
<dbReference type="GO" id="GO:0046491">
    <property type="term" value="P:L-methylmalonyl-CoA metabolic process"/>
    <property type="evidence" value="ECO:0007669"/>
    <property type="project" value="TreeGrafter"/>
</dbReference>
<evidence type="ECO:0000313" key="3">
    <source>
        <dbReference type="EMBL" id="POR53988.1"/>
    </source>
</evidence>
<evidence type="ECO:0000313" key="4">
    <source>
        <dbReference type="Proteomes" id="UP000236919"/>
    </source>
</evidence>
<dbReference type="GO" id="GO:0051213">
    <property type="term" value="F:dioxygenase activity"/>
    <property type="evidence" value="ECO:0007669"/>
    <property type="project" value="UniProtKB-KW"/>
</dbReference>
<dbReference type="InterPro" id="IPR004360">
    <property type="entry name" value="Glyas_Fos-R_dOase_dom"/>
</dbReference>
<proteinExistence type="predicted"/>
<keyword evidence="3" id="KW-0456">Lyase</keyword>
<dbReference type="AlphaFoldDB" id="A0A2S4MGV3"/>
<dbReference type="PANTHER" id="PTHR43048:SF5">
    <property type="entry name" value="BLR5325 PROTEIN"/>
    <property type="match status" value="1"/>
</dbReference>
<accession>A0A2S4MGV3</accession>
<dbReference type="InterPro" id="IPR037523">
    <property type="entry name" value="VOC_core"/>
</dbReference>
<sequence length="121" mass="13183">MASVRYLVNDVDEAVAFYRDKLSFVLKQQFGPAMAILESEGLTLWLAGPLASASRPMPDGRKPEPGGWNRFVLEVSDLPALVEGLRAQGVPFRNAIVEGPGGRQILCEDPSGNVIELFQRA</sequence>
<reference evidence="3 4" key="1">
    <citation type="submission" date="2018-01" db="EMBL/GenBank/DDBJ databases">
        <title>Genomic Encyclopedia of Type Strains, Phase III (KMG-III): the genomes of soil and plant-associated and newly described type strains.</title>
        <authorList>
            <person name="Whitman W."/>
        </authorList>
    </citation>
    <scope>NUCLEOTIDE SEQUENCE [LARGE SCALE GENOMIC DNA]</scope>
    <source>
        <strain evidence="3 4">1131</strain>
    </source>
</reference>
<dbReference type="Gene3D" id="3.10.180.10">
    <property type="entry name" value="2,3-Dihydroxybiphenyl 1,2-Dioxygenase, domain 1"/>
    <property type="match status" value="1"/>
</dbReference>
<dbReference type="RefSeq" id="WP_103717214.1">
    <property type="nucleotide sequence ID" value="NZ_PQFZ01000003.1"/>
</dbReference>